<keyword evidence="2" id="KW-1185">Reference proteome</keyword>
<comment type="caution">
    <text evidence="1">The sequence shown here is derived from an EMBL/GenBank/DDBJ whole genome shotgun (WGS) entry which is preliminary data.</text>
</comment>
<accession>A0A9W6TA77</accession>
<evidence type="ECO:0000313" key="2">
    <source>
        <dbReference type="Proteomes" id="UP001165083"/>
    </source>
</evidence>
<organism evidence="1 2">
    <name type="scientific">Phytophthora lilii</name>
    <dbReference type="NCBI Taxonomy" id="2077276"/>
    <lineage>
        <taxon>Eukaryota</taxon>
        <taxon>Sar</taxon>
        <taxon>Stramenopiles</taxon>
        <taxon>Oomycota</taxon>
        <taxon>Peronosporomycetes</taxon>
        <taxon>Peronosporales</taxon>
        <taxon>Peronosporaceae</taxon>
        <taxon>Phytophthora</taxon>
    </lineage>
</organism>
<dbReference type="OrthoDB" id="420380at2759"/>
<reference evidence="1" key="1">
    <citation type="submission" date="2023-04" db="EMBL/GenBank/DDBJ databases">
        <title>Phytophthora lilii NBRC 32176.</title>
        <authorList>
            <person name="Ichikawa N."/>
            <person name="Sato H."/>
            <person name="Tonouchi N."/>
        </authorList>
    </citation>
    <scope>NUCLEOTIDE SEQUENCE</scope>
    <source>
        <strain evidence="1">NBRC 32176</strain>
    </source>
</reference>
<dbReference type="EMBL" id="BSXW01000010">
    <property type="protein sequence ID" value="GMF09427.1"/>
    <property type="molecule type" value="Genomic_DNA"/>
</dbReference>
<evidence type="ECO:0000313" key="1">
    <source>
        <dbReference type="EMBL" id="GMF09427.1"/>
    </source>
</evidence>
<proteinExistence type="predicted"/>
<gene>
    <name evidence="1" type="ORF">Plil01_000032800</name>
</gene>
<name>A0A9W6TA77_9STRA</name>
<protein>
    <submittedName>
        <fullName evidence="1">Unnamed protein product</fullName>
    </submittedName>
</protein>
<sequence length="110" mass="12839">MEDAAASNFFWEHADLAWRDWIDENLKLGSNDIMGPILESRGYMLPFIMKSWEKRAGLPELVHSIPKLPISGISHYFRWIRWAKDGVQTLIDTQEDAVPKDVRLTIRHFT</sequence>
<dbReference type="Proteomes" id="UP001165083">
    <property type="component" value="Unassembled WGS sequence"/>
</dbReference>
<dbReference type="AlphaFoldDB" id="A0A9W6TA77"/>